<evidence type="ECO:0000313" key="1">
    <source>
        <dbReference type="EMBL" id="CRY95188.1"/>
    </source>
</evidence>
<dbReference type="AlphaFoldDB" id="A0A0H5Q013"/>
<reference evidence="1" key="2">
    <citation type="submission" date="2015-07" db="EMBL/GenBank/DDBJ databases">
        <title>Plasmids, circular viruses and viroids from rat gut.</title>
        <authorList>
            <person name="Jorgensen T.J."/>
            <person name="Hansen M.A."/>
            <person name="Xu Z."/>
            <person name="Tabak M.A."/>
            <person name="Sorensen S.J."/>
            <person name="Hansen L.H."/>
        </authorList>
    </citation>
    <scope>NUCLEOTIDE SEQUENCE</scope>
    <source>
        <strain evidence="1">RGRH0533</strain>
    </source>
</reference>
<organism evidence="1">
    <name type="scientific">uncultured prokaryote</name>
    <dbReference type="NCBI Taxonomy" id="198431"/>
    <lineage>
        <taxon>unclassified sequences</taxon>
        <taxon>environmental samples</taxon>
    </lineage>
</organism>
<dbReference type="EMBL" id="LN853166">
    <property type="protein sequence ID" value="CRY95188.1"/>
    <property type="molecule type" value="Genomic_DNA"/>
</dbReference>
<protein>
    <submittedName>
        <fullName evidence="1">Uncharacterized protein</fullName>
    </submittedName>
</protein>
<accession>A0A0H5Q013</accession>
<name>A0A0H5Q013_9ZZZZ</name>
<sequence length="71" mass="7655">MKAVEEQARESWDQVLEAVHQLNSGRVRRVLDTGQPVKALDAQGLVDVAGALKSASTSFYEAMLRLGVAGE</sequence>
<reference evidence="1" key="1">
    <citation type="submission" date="2015-06" db="EMBL/GenBank/DDBJ databases">
        <authorList>
            <person name="Joergensen T."/>
        </authorList>
    </citation>
    <scope>NUCLEOTIDE SEQUENCE</scope>
    <source>
        <strain evidence="1">RGRH0533</strain>
    </source>
</reference>
<proteinExistence type="predicted"/>